<keyword evidence="2" id="KW-1185">Reference proteome</keyword>
<dbReference type="EMBL" id="HG934468">
    <property type="protein sequence ID" value="CDN30115.1"/>
    <property type="molecule type" value="Genomic_DNA"/>
</dbReference>
<protein>
    <submittedName>
        <fullName evidence="1">Uncharacterized protein</fullName>
    </submittedName>
</protein>
<dbReference type="KEGG" id="rbc:BN938_0008"/>
<proteinExistence type="predicted"/>
<gene>
    <name evidence="1" type="ORF">BN938_0008</name>
</gene>
<dbReference type="Proteomes" id="UP000027616">
    <property type="component" value="Chromosome I"/>
</dbReference>
<name>A0A060R5N9_9BACT</name>
<dbReference type="STRING" id="1433126.BN938_0008"/>
<dbReference type="HOGENOM" id="CLU_3119972_0_0_10"/>
<dbReference type="AlphaFoldDB" id="A0A060R5N9"/>
<sequence>MKFWIVQRKKALGIILEVISLYYKNIKTKCLWIENEDVTCNALGLIEGVI</sequence>
<reference evidence="1 2" key="1">
    <citation type="journal article" date="2015" name="Genome Announc.">
        <title>Complete Genome Sequence of the Novel Leech Symbiont Mucinivorans hirudinis M3T.</title>
        <authorList>
            <person name="Nelson M.C."/>
            <person name="Bomar L."/>
            <person name="Graf J."/>
        </authorList>
    </citation>
    <scope>NUCLEOTIDE SEQUENCE [LARGE SCALE GENOMIC DNA]</scope>
    <source>
        <strain evidence="2">M3</strain>
    </source>
</reference>
<organism evidence="1 2">
    <name type="scientific">Mucinivorans hirudinis</name>
    <dbReference type="NCBI Taxonomy" id="1433126"/>
    <lineage>
        <taxon>Bacteria</taxon>
        <taxon>Pseudomonadati</taxon>
        <taxon>Bacteroidota</taxon>
        <taxon>Bacteroidia</taxon>
        <taxon>Bacteroidales</taxon>
        <taxon>Rikenellaceae</taxon>
        <taxon>Mucinivorans</taxon>
    </lineage>
</organism>
<evidence type="ECO:0000313" key="2">
    <source>
        <dbReference type="Proteomes" id="UP000027616"/>
    </source>
</evidence>
<accession>A0A060R5N9</accession>
<evidence type="ECO:0000313" key="1">
    <source>
        <dbReference type="EMBL" id="CDN30115.1"/>
    </source>
</evidence>